<dbReference type="Proteomes" id="UP001595615">
    <property type="component" value="Unassembled WGS sequence"/>
</dbReference>
<dbReference type="Pfam" id="PF10098">
    <property type="entry name" value="DUF2336"/>
    <property type="match status" value="1"/>
</dbReference>
<name>A0ABV7XEL1_9SPHN</name>
<proteinExistence type="predicted"/>
<keyword evidence="2" id="KW-1185">Reference proteome</keyword>
<evidence type="ECO:0000313" key="2">
    <source>
        <dbReference type="Proteomes" id="UP001595615"/>
    </source>
</evidence>
<organism evidence="1 2">
    <name type="scientific">Sphingoaurantiacus capsulatus</name>
    <dbReference type="NCBI Taxonomy" id="1771310"/>
    <lineage>
        <taxon>Bacteria</taxon>
        <taxon>Pseudomonadati</taxon>
        <taxon>Pseudomonadota</taxon>
        <taxon>Alphaproteobacteria</taxon>
        <taxon>Sphingomonadales</taxon>
        <taxon>Sphingosinicellaceae</taxon>
        <taxon>Sphingoaurantiacus</taxon>
    </lineage>
</organism>
<dbReference type="InterPro" id="IPR019285">
    <property type="entry name" value="DUF2336"/>
</dbReference>
<accession>A0ABV7XEL1</accession>
<gene>
    <name evidence="1" type="ORF">ACFOMD_15090</name>
</gene>
<comment type="caution">
    <text evidence="1">The sequence shown here is derived from an EMBL/GenBank/DDBJ whole genome shotgun (WGS) entry which is preliminary data.</text>
</comment>
<dbReference type="EMBL" id="JBHRXV010000011">
    <property type="protein sequence ID" value="MFC3713900.1"/>
    <property type="molecule type" value="Genomic_DNA"/>
</dbReference>
<protein>
    <submittedName>
        <fullName evidence="1">DUF2336 domain-containing protein</fullName>
    </submittedName>
</protein>
<reference evidence="2" key="1">
    <citation type="journal article" date="2019" name="Int. J. Syst. Evol. Microbiol.">
        <title>The Global Catalogue of Microorganisms (GCM) 10K type strain sequencing project: providing services to taxonomists for standard genome sequencing and annotation.</title>
        <authorList>
            <consortium name="The Broad Institute Genomics Platform"/>
            <consortium name="The Broad Institute Genome Sequencing Center for Infectious Disease"/>
            <person name="Wu L."/>
            <person name="Ma J."/>
        </authorList>
    </citation>
    <scope>NUCLEOTIDE SEQUENCE [LARGE SCALE GENOMIC DNA]</scope>
    <source>
        <strain evidence="2">KCTC 42644</strain>
    </source>
</reference>
<evidence type="ECO:0000313" key="1">
    <source>
        <dbReference type="EMBL" id="MFC3713900.1"/>
    </source>
</evidence>
<dbReference type="RefSeq" id="WP_380862842.1">
    <property type="nucleotide sequence ID" value="NZ_JBHRXV010000011.1"/>
</dbReference>
<sequence>MAADRTRSARAELSAAAHDLFLPSDQRLTDQQRALIGDLLAKLVGAVELLLLHQVADRLPGTPDLSDTAWPTLEVGGLLRDSALLRLVMQRAEEHRLSLVAADAAFDAAGGIGLLDALARSADAELARRAVAYVVGEARRRDRFREPLLLADDLPPTLAYRLYWLVAAALRAPLRQGGVDAAEVDRALEDAVREAMADHSESQGSRARALRLAARLEALGELSDDFLLKALEQGHLALFACGLSVRAGVALDLVWQLLADRGRHSLLAMLRGIGAPAASAAAIVELLEAGQPIARSPAAQRALLAAYEAIEPSAARRLLAGWRLDPGFREAIDDLNAETPR</sequence>